<dbReference type="Proteomes" id="UP000075683">
    <property type="component" value="Unassembled WGS sequence"/>
</dbReference>
<dbReference type="InterPro" id="IPR011466">
    <property type="entry name" value="DUF1572"/>
</dbReference>
<name>A0A150L5I4_9BACI</name>
<evidence type="ECO:0008006" key="3">
    <source>
        <dbReference type="Google" id="ProtNLM"/>
    </source>
</evidence>
<dbReference type="InterPro" id="IPR034660">
    <property type="entry name" value="DinB/YfiT-like"/>
</dbReference>
<proteinExistence type="predicted"/>
<sequence>MEIGKEYLKVVKDRFREMKRIGERAMEQCSDEGLFHSFNEESNSIAIIVKHLSGNMVSRWTDFFHTDGEKPDRNRDEEFINRWKTREEIMASWEKGWTVFFRALEEIKEEDLLKTVTIRNEPHTVLQAIERQMYHYSYHIGQIVYAAKLLTGTDWQTLTIPRKR</sequence>
<evidence type="ECO:0000313" key="1">
    <source>
        <dbReference type="EMBL" id="KYD07567.1"/>
    </source>
</evidence>
<reference evidence="1 2" key="1">
    <citation type="submission" date="2016-01" db="EMBL/GenBank/DDBJ databases">
        <title>Draft Genome Sequences of Seven Thermophilic Sporeformers Isolated from Foods.</title>
        <authorList>
            <person name="Berendsen E.M."/>
            <person name="Wells-Bennik M.H."/>
            <person name="Krawcyk A.O."/>
            <person name="De Jong A."/>
            <person name="Holsappel S."/>
            <person name="Eijlander R.T."/>
            <person name="Kuipers O.P."/>
        </authorList>
    </citation>
    <scope>NUCLEOTIDE SEQUENCE [LARGE SCALE GENOMIC DNA]</scope>
    <source>
        <strain evidence="1 2">B4135</strain>
    </source>
</reference>
<dbReference type="Gene3D" id="1.20.120.450">
    <property type="entry name" value="dinb family like domain"/>
    <property type="match status" value="1"/>
</dbReference>
<dbReference type="PATRIC" id="fig|301148.3.peg.2641"/>
<accession>A0A150L5I4</accession>
<dbReference type="SUPFAM" id="SSF109854">
    <property type="entry name" value="DinB/YfiT-like putative metalloenzymes"/>
    <property type="match status" value="1"/>
</dbReference>
<dbReference type="RefSeq" id="WP_061570334.1">
    <property type="nucleotide sequence ID" value="NZ_LQYT01000147.1"/>
</dbReference>
<dbReference type="EMBL" id="LQYT01000147">
    <property type="protein sequence ID" value="KYD07567.1"/>
    <property type="molecule type" value="Genomic_DNA"/>
</dbReference>
<evidence type="ECO:0000313" key="2">
    <source>
        <dbReference type="Proteomes" id="UP000075683"/>
    </source>
</evidence>
<dbReference type="Pfam" id="PF07609">
    <property type="entry name" value="DUF1572"/>
    <property type="match status" value="1"/>
</dbReference>
<organism evidence="1 2">
    <name type="scientific">Caldibacillus debilis</name>
    <dbReference type="NCBI Taxonomy" id="301148"/>
    <lineage>
        <taxon>Bacteria</taxon>
        <taxon>Bacillati</taxon>
        <taxon>Bacillota</taxon>
        <taxon>Bacilli</taxon>
        <taxon>Bacillales</taxon>
        <taxon>Bacillaceae</taxon>
        <taxon>Caldibacillus</taxon>
    </lineage>
</organism>
<dbReference type="AlphaFoldDB" id="A0A150L5I4"/>
<protein>
    <recommendedName>
        <fullName evidence="3">DUF1572 domain-containing protein</fullName>
    </recommendedName>
</protein>
<gene>
    <name evidence="1" type="ORF">B4135_4248</name>
</gene>
<comment type="caution">
    <text evidence="1">The sequence shown here is derived from an EMBL/GenBank/DDBJ whole genome shotgun (WGS) entry which is preliminary data.</text>
</comment>
<dbReference type="OrthoDB" id="68731at2"/>